<evidence type="ECO:0000313" key="3">
    <source>
        <dbReference type="Proteomes" id="UP000317378"/>
    </source>
</evidence>
<feature type="transmembrane region" description="Helical" evidence="1">
    <location>
        <begin position="7"/>
        <end position="27"/>
    </location>
</feature>
<reference evidence="2 3" key="1">
    <citation type="submission" date="2019-06" db="EMBL/GenBank/DDBJ databases">
        <title>Streptomyces sporangiiformans sp. nov., a novel actinomycete isolated from soil in Mount Song.</title>
        <authorList>
            <person name="Han L."/>
        </authorList>
    </citation>
    <scope>NUCLEOTIDE SEQUENCE [LARGE SCALE GENOMIC DNA]</scope>
    <source>
        <strain evidence="2 3">NEAU-SSA 1</strain>
    </source>
</reference>
<dbReference type="EMBL" id="VCHX02000034">
    <property type="protein sequence ID" value="TPQ23917.1"/>
    <property type="molecule type" value="Genomic_DNA"/>
</dbReference>
<keyword evidence="1" id="KW-1133">Transmembrane helix</keyword>
<keyword evidence="1" id="KW-0472">Membrane</keyword>
<gene>
    <name evidence="2" type="ORF">FGD71_001615</name>
</gene>
<evidence type="ECO:0000313" key="2">
    <source>
        <dbReference type="EMBL" id="TPQ23917.1"/>
    </source>
</evidence>
<evidence type="ECO:0000256" key="1">
    <source>
        <dbReference type="SAM" id="Phobius"/>
    </source>
</evidence>
<dbReference type="RefSeq" id="WP_119098538.1">
    <property type="nucleotide sequence ID" value="NZ_QXMJ01000034.1"/>
</dbReference>
<dbReference type="AlphaFoldDB" id="A0A505DRP3"/>
<name>A0A505DRP3_9ACTN</name>
<organism evidence="2 3">
    <name type="scientific">Streptomyces sporangiiformans</name>
    <dbReference type="NCBI Taxonomy" id="2315329"/>
    <lineage>
        <taxon>Bacteria</taxon>
        <taxon>Bacillati</taxon>
        <taxon>Actinomycetota</taxon>
        <taxon>Actinomycetes</taxon>
        <taxon>Kitasatosporales</taxon>
        <taxon>Streptomycetaceae</taxon>
        <taxon>Streptomyces</taxon>
    </lineage>
</organism>
<comment type="caution">
    <text evidence="2">The sequence shown here is derived from an EMBL/GenBank/DDBJ whole genome shotgun (WGS) entry which is preliminary data.</text>
</comment>
<feature type="transmembrane region" description="Helical" evidence="1">
    <location>
        <begin position="47"/>
        <end position="66"/>
    </location>
</feature>
<keyword evidence="1" id="KW-0812">Transmembrane</keyword>
<proteinExistence type="predicted"/>
<protein>
    <submittedName>
        <fullName evidence="2">Uncharacterized protein</fullName>
    </submittedName>
</protein>
<dbReference type="Proteomes" id="UP000317378">
    <property type="component" value="Unassembled WGS sequence"/>
</dbReference>
<keyword evidence="3" id="KW-1185">Reference proteome</keyword>
<sequence>MQQKTVEYLQFATLVIGSWCGIIPIILKIIGNDTKGAFLPLHLPDPASMIVASIVAVAAIVGIFALDKAKPKKTAAERSAA</sequence>
<accession>A0A505DRP3</accession>